<evidence type="ECO:0000313" key="1">
    <source>
        <dbReference type="EMBL" id="OGK15968.1"/>
    </source>
</evidence>
<comment type="caution">
    <text evidence="1">The sequence shown here is derived from an EMBL/GenBank/DDBJ whole genome shotgun (WGS) entry which is preliminary data.</text>
</comment>
<sequence>MSRLSVENITTTGAVVGSFFLPPRSRYLEIFEPFIIDPERLKQRDQLNQRGHIFCNLANELRRRDIKPLSRIASAIQTV</sequence>
<gene>
    <name evidence="1" type="ORF">A2690_00750</name>
</gene>
<dbReference type="Proteomes" id="UP000178372">
    <property type="component" value="Unassembled WGS sequence"/>
</dbReference>
<protein>
    <submittedName>
        <fullName evidence="1">Uncharacterized protein</fullName>
    </submittedName>
</protein>
<reference evidence="1 2" key="1">
    <citation type="journal article" date="2016" name="Nat. Commun.">
        <title>Thousands of microbial genomes shed light on interconnected biogeochemical processes in an aquifer system.</title>
        <authorList>
            <person name="Anantharaman K."/>
            <person name="Brown C.T."/>
            <person name="Hug L.A."/>
            <person name="Sharon I."/>
            <person name="Castelle C.J."/>
            <person name="Probst A.J."/>
            <person name="Thomas B.C."/>
            <person name="Singh A."/>
            <person name="Wilkins M.J."/>
            <person name="Karaoz U."/>
            <person name="Brodie E.L."/>
            <person name="Williams K.H."/>
            <person name="Hubbard S.S."/>
            <person name="Banfield J.F."/>
        </authorList>
    </citation>
    <scope>NUCLEOTIDE SEQUENCE [LARGE SCALE GENOMIC DNA]</scope>
</reference>
<organism evidence="1 2">
    <name type="scientific">Candidatus Roizmanbacteria bacterium RIFCSPHIGHO2_01_FULL_39_12b</name>
    <dbReference type="NCBI Taxonomy" id="1802030"/>
    <lineage>
        <taxon>Bacteria</taxon>
        <taxon>Candidatus Roizmaniibacteriota</taxon>
    </lineage>
</organism>
<dbReference type="AlphaFoldDB" id="A0A1F7GAQ1"/>
<name>A0A1F7GAQ1_9BACT</name>
<evidence type="ECO:0000313" key="2">
    <source>
        <dbReference type="Proteomes" id="UP000178372"/>
    </source>
</evidence>
<accession>A0A1F7GAQ1</accession>
<dbReference type="EMBL" id="MFZF01000022">
    <property type="protein sequence ID" value="OGK15968.1"/>
    <property type="molecule type" value="Genomic_DNA"/>
</dbReference>
<proteinExistence type="predicted"/>